<dbReference type="EMBL" id="CP053085">
    <property type="protein sequence ID" value="QJR34452.1"/>
    <property type="molecule type" value="Genomic_DNA"/>
</dbReference>
<proteinExistence type="predicted"/>
<evidence type="ECO:0000313" key="1">
    <source>
        <dbReference type="EMBL" id="QJR34452.1"/>
    </source>
</evidence>
<dbReference type="RefSeq" id="WP_171223878.1">
    <property type="nucleotide sequence ID" value="NZ_CP053085.1"/>
</dbReference>
<dbReference type="KEGG" id="ggr:HKW67_02385"/>
<name>A0A6M4IN57_9BACT</name>
<keyword evidence="2" id="KW-1185">Reference proteome</keyword>
<evidence type="ECO:0000313" key="2">
    <source>
        <dbReference type="Proteomes" id="UP000500938"/>
    </source>
</evidence>
<dbReference type="InterPro" id="IPR011009">
    <property type="entry name" value="Kinase-like_dom_sf"/>
</dbReference>
<gene>
    <name evidence="1" type="ORF">HKW67_02385</name>
</gene>
<sequence length="259" mass="27938">MSQAPRTRAVGSADVTGTPAVVEDLVAIVREHDTLYDWAAEQPQPRAMRGRAPVYVATLPACGIPVVVRHGWHGGLLAPLTADRFRRPTRAPVEMERSAALLAAGIPTTEVLGFARYPASFGLCHVDVVTRLVADAADLGMVLAGLAPFVDCETALASTQRLLVQLASHGVIHPDLNVKNILLRPTADGTEALIIDVDVVRWDPARSPDETMRANVARLTRSVRKWRTHFGCDVTDARIVAFTDSVTAELTSASLPDER</sequence>
<evidence type="ECO:0008006" key="3">
    <source>
        <dbReference type="Google" id="ProtNLM"/>
    </source>
</evidence>
<reference evidence="1 2" key="1">
    <citation type="submission" date="2020-05" db="EMBL/GenBank/DDBJ databases">
        <title>Complete genome sequence of Gemmatimonas greenlandica TET16.</title>
        <authorList>
            <person name="Zeng Y."/>
        </authorList>
    </citation>
    <scope>NUCLEOTIDE SEQUENCE [LARGE SCALE GENOMIC DNA]</scope>
    <source>
        <strain evidence="1 2">TET16</strain>
    </source>
</reference>
<dbReference type="SUPFAM" id="SSF56112">
    <property type="entry name" value="Protein kinase-like (PK-like)"/>
    <property type="match status" value="1"/>
</dbReference>
<protein>
    <recommendedName>
        <fullName evidence="3">3-deoxy-D-manno-octulosonic acid kinase</fullName>
    </recommendedName>
</protein>
<dbReference type="Gene3D" id="1.10.510.10">
    <property type="entry name" value="Transferase(Phosphotransferase) domain 1"/>
    <property type="match status" value="1"/>
</dbReference>
<dbReference type="Pfam" id="PF06293">
    <property type="entry name" value="Kdo"/>
    <property type="match status" value="1"/>
</dbReference>
<organism evidence="1 2">
    <name type="scientific">Gemmatimonas groenlandica</name>
    <dbReference type="NCBI Taxonomy" id="2732249"/>
    <lineage>
        <taxon>Bacteria</taxon>
        <taxon>Pseudomonadati</taxon>
        <taxon>Gemmatimonadota</taxon>
        <taxon>Gemmatimonadia</taxon>
        <taxon>Gemmatimonadales</taxon>
        <taxon>Gemmatimonadaceae</taxon>
        <taxon>Gemmatimonas</taxon>
    </lineage>
</organism>
<accession>A0A6M4IN57</accession>
<dbReference type="Proteomes" id="UP000500938">
    <property type="component" value="Chromosome"/>
</dbReference>
<dbReference type="AlphaFoldDB" id="A0A6M4IN57"/>